<name>A0AA90UWE3_9BACT</name>
<reference evidence="2" key="1">
    <citation type="submission" date="2019-09" db="EMBL/GenBank/DDBJ databases">
        <title>Distinct polysaccharide growth profiles of human intestinal Prevotella copri isolates.</title>
        <authorList>
            <person name="Fehlner-Peach H."/>
            <person name="Magnabosco C."/>
            <person name="Raghavan V."/>
            <person name="Scher J.U."/>
            <person name="Tett A."/>
            <person name="Cox L.M."/>
            <person name="Gottsegen C."/>
            <person name="Watters A."/>
            <person name="Wiltshire- Gordon J.D."/>
            <person name="Segata N."/>
            <person name="Bonneau R."/>
            <person name="Littman D.R."/>
        </authorList>
    </citation>
    <scope>NUCLEOTIDE SEQUENCE [LARGE SCALE GENOMIC DNA]</scope>
    <source>
        <strain evidence="2">iAA108</strain>
    </source>
</reference>
<gene>
    <name evidence="1" type="ORF">F7D74_01480</name>
</gene>
<comment type="caution">
    <text evidence="1">The sequence shown here is derived from an EMBL/GenBank/DDBJ whole genome shotgun (WGS) entry which is preliminary data.</text>
</comment>
<evidence type="ECO:0000313" key="1">
    <source>
        <dbReference type="EMBL" id="MQN82684.1"/>
    </source>
</evidence>
<sequence length="99" mass="11449">MNQTVQIQFADKMVSFDTFLSAIRNVVQEEISKAVGKRPFITQAKAFDTFGRRNVERWVKEGKVKVFGRGKNGKITRYEYRLSELEACACKVQDYLHPT</sequence>
<dbReference type="AlphaFoldDB" id="A0AA90UWE3"/>
<dbReference type="Proteomes" id="UP000421408">
    <property type="component" value="Unassembled WGS sequence"/>
</dbReference>
<evidence type="ECO:0000313" key="2">
    <source>
        <dbReference type="Proteomes" id="UP000421408"/>
    </source>
</evidence>
<dbReference type="RefSeq" id="WP_153118121.1">
    <property type="nucleotide sequence ID" value="NZ_VZCC01000006.1"/>
</dbReference>
<organism evidence="1 2">
    <name type="scientific">Segatella copri</name>
    <dbReference type="NCBI Taxonomy" id="165179"/>
    <lineage>
        <taxon>Bacteria</taxon>
        <taxon>Pseudomonadati</taxon>
        <taxon>Bacteroidota</taxon>
        <taxon>Bacteroidia</taxon>
        <taxon>Bacteroidales</taxon>
        <taxon>Prevotellaceae</taxon>
        <taxon>Segatella</taxon>
    </lineage>
</organism>
<protein>
    <submittedName>
        <fullName evidence="1">Uncharacterized protein</fullName>
    </submittedName>
</protein>
<accession>A0AA90UWE3</accession>
<proteinExistence type="predicted"/>
<dbReference type="EMBL" id="VZCC01000006">
    <property type="protein sequence ID" value="MQN82684.1"/>
    <property type="molecule type" value="Genomic_DNA"/>
</dbReference>